<feature type="chain" id="PRO_5040203159" evidence="7">
    <location>
        <begin position="20"/>
        <end position="213"/>
    </location>
</feature>
<comment type="caution">
    <text evidence="9">The sequence shown here is derived from an EMBL/GenBank/DDBJ whole genome shotgun (WGS) entry which is preliminary data.</text>
</comment>
<gene>
    <name evidence="9" type="ORF">LshimejAT787_0802570</name>
</gene>
<feature type="transmembrane region" description="Helical" evidence="6">
    <location>
        <begin position="190"/>
        <end position="212"/>
    </location>
</feature>
<keyword evidence="6" id="KW-1133">Transmembrane helix</keyword>
<proteinExistence type="predicted"/>
<evidence type="ECO:0000259" key="8">
    <source>
        <dbReference type="PROSITE" id="PS52012"/>
    </source>
</evidence>
<dbReference type="OrthoDB" id="3267106at2759"/>
<protein>
    <submittedName>
        <fullName evidence="9">CFEM domain containing protein</fullName>
    </submittedName>
</protein>
<feature type="signal peptide" evidence="7">
    <location>
        <begin position="1"/>
        <end position="19"/>
    </location>
</feature>
<keyword evidence="3 7" id="KW-0732">Signal</keyword>
<comment type="subcellular location">
    <subcellularLocation>
        <location evidence="1">Secreted</location>
    </subcellularLocation>
</comment>
<keyword evidence="10" id="KW-1185">Reference proteome</keyword>
<feature type="domain" description="CFEM" evidence="8">
    <location>
        <begin position="45"/>
        <end position="152"/>
    </location>
</feature>
<dbReference type="AlphaFoldDB" id="A0A9P3PRG5"/>
<dbReference type="Proteomes" id="UP001063166">
    <property type="component" value="Unassembled WGS sequence"/>
</dbReference>
<feature type="region of interest" description="Disordered" evidence="5">
    <location>
        <begin position="135"/>
        <end position="178"/>
    </location>
</feature>
<keyword evidence="6" id="KW-0812">Transmembrane</keyword>
<evidence type="ECO:0000313" key="10">
    <source>
        <dbReference type="Proteomes" id="UP001063166"/>
    </source>
</evidence>
<evidence type="ECO:0000256" key="4">
    <source>
        <dbReference type="ARBA" id="ARBA00023157"/>
    </source>
</evidence>
<keyword evidence="4" id="KW-1015">Disulfide bond</keyword>
<evidence type="ECO:0000313" key="9">
    <source>
        <dbReference type="EMBL" id="GLB40386.1"/>
    </source>
</evidence>
<evidence type="ECO:0000256" key="3">
    <source>
        <dbReference type="ARBA" id="ARBA00022729"/>
    </source>
</evidence>
<accession>A0A9P3PRG5</accession>
<keyword evidence="6" id="KW-0472">Membrane</keyword>
<evidence type="ECO:0000256" key="7">
    <source>
        <dbReference type="SAM" id="SignalP"/>
    </source>
</evidence>
<dbReference type="Pfam" id="PF05730">
    <property type="entry name" value="CFEM"/>
    <property type="match status" value="1"/>
</dbReference>
<name>A0A9P3PRG5_LYOSH</name>
<evidence type="ECO:0000256" key="6">
    <source>
        <dbReference type="SAM" id="Phobius"/>
    </source>
</evidence>
<organism evidence="9 10">
    <name type="scientific">Lyophyllum shimeji</name>
    <name type="common">Hon-shimeji</name>
    <name type="synonym">Tricholoma shimeji</name>
    <dbReference type="NCBI Taxonomy" id="47721"/>
    <lineage>
        <taxon>Eukaryota</taxon>
        <taxon>Fungi</taxon>
        <taxon>Dikarya</taxon>
        <taxon>Basidiomycota</taxon>
        <taxon>Agaricomycotina</taxon>
        <taxon>Agaricomycetes</taxon>
        <taxon>Agaricomycetidae</taxon>
        <taxon>Agaricales</taxon>
        <taxon>Tricholomatineae</taxon>
        <taxon>Lyophyllaceae</taxon>
        <taxon>Lyophyllum</taxon>
    </lineage>
</organism>
<evidence type="ECO:0000256" key="1">
    <source>
        <dbReference type="ARBA" id="ARBA00004613"/>
    </source>
</evidence>
<keyword evidence="2" id="KW-0964">Secreted</keyword>
<evidence type="ECO:0000256" key="2">
    <source>
        <dbReference type="ARBA" id="ARBA00022525"/>
    </source>
</evidence>
<dbReference type="EMBL" id="BRPK01000008">
    <property type="protein sequence ID" value="GLB40386.1"/>
    <property type="molecule type" value="Genomic_DNA"/>
</dbReference>
<sequence length="213" mass="20807">MLSLLAAPVVLCLVSFASAAGPPSLIPPSTFDSASSSASGSTTTGSASGSSSMPATPTSSALFPSLSGFSTCVTNCLQLAVSVNCSSVAEVNCYCKSSRFTQDIVNCAATNCPGDLTTVETLAQRFCNLASQPASLSFPSTTSKPSSTLTSSSAPTNTAPSATSDSTSTSPSPTASNAASSGAFAGSGNFGSSTFLGMGVASLGVILGAFLVD</sequence>
<dbReference type="PROSITE" id="PS52012">
    <property type="entry name" value="CFEM"/>
    <property type="match status" value="1"/>
</dbReference>
<dbReference type="GO" id="GO:0005576">
    <property type="term" value="C:extracellular region"/>
    <property type="evidence" value="ECO:0007669"/>
    <property type="project" value="UniProtKB-SubCell"/>
</dbReference>
<reference evidence="9" key="1">
    <citation type="submission" date="2022-07" db="EMBL/GenBank/DDBJ databases">
        <title>The genome of Lyophyllum shimeji provides insight into the initial evolution of ectomycorrhizal fungal genome.</title>
        <authorList>
            <person name="Kobayashi Y."/>
            <person name="Shibata T."/>
            <person name="Hirakawa H."/>
            <person name="Shigenobu S."/>
            <person name="Nishiyama T."/>
            <person name="Yamada A."/>
            <person name="Hasebe M."/>
            <person name="Kawaguchi M."/>
        </authorList>
    </citation>
    <scope>NUCLEOTIDE SEQUENCE</scope>
    <source>
        <strain evidence="9">AT787</strain>
    </source>
</reference>
<dbReference type="InterPro" id="IPR008427">
    <property type="entry name" value="Extracellular_membr_CFEM_dom"/>
</dbReference>
<evidence type="ECO:0000256" key="5">
    <source>
        <dbReference type="SAM" id="MobiDB-lite"/>
    </source>
</evidence>